<sequence>MSIVAHTRTEYTFQNNIKMKKELFLYFVITTFTSCEIDDSGDLHVTPLGWWILVLFIVVFVILIKNGNKKTKANTMKLKQEGLSYDDFKPVGMYVAGHPKLNESIGSVYVLLKEKTLKFYRIEIIGIYYPEYIENGDIKIDSIKDIKIEDASQIERRVTLGRFLVAGIFSVLWQKRKKKELAFMTIVWQEGKFEQNTTFVFEGKNAFTSANTARNELMKMCE</sequence>
<comment type="caution">
    <text evidence="2">The sequence shown here is derived from an EMBL/GenBank/DDBJ whole genome shotgun (WGS) entry which is preliminary data.</text>
</comment>
<evidence type="ECO:0000313" key="2">
    <source>
        <dbReference type="EMBL" id="KGF35795.1"/>
    </source>
</evidence>
<proteinExistence type="predicted"/>
<name>A0A095ZM37_9BACT</name>
<evidence type="ECO:0000256" key="1">
    <source>
        <dbReference type="SAM" id="Phobius"/>
    </source>
</evidence>
<dbReference type="AlphaFoldDB" id="A0A095ZM37"/>
<keyword evidence="1" id="KW-0472">Membrane</keyword>
<protein>
    <submittedName>
        <fullName evidence="2">Uncharacterized protein</fullName>
    </submittedName>
</protein>
<reference evidence="2 3" key="1">
    <citation type="submission" date="2014-07" db="EMBL/GenBank/DDBJ databases">
        <authorList>
            <person name="McCorrison J."/>
            <person name="Sanka R."/>
            <person name="Torralba M."/>
            <person name="Gillis M."/>
            <person name="Haft D.H."/>
            <person name="Methe B."/>
            <person name="Sutton G."/>
            <person name="Nelson K.E."/>
        </authorList>
    </citation>
    <scope>NUCLEOTIDE SEQUENCE [LARGE SCALE GENOMIC DNA]</scope>
    <source>
        <strain evidence="2 3">DNF00853</strain>
    </source>
</reference>
<dbReference type="Proteomes" id="UP000029556">
    <property type="component" value="Unassembled WGS sequence"/>
</dbReference>
<dbReference type="EMBL" id="JRNN01000035">
    <property type="protein sequence ID" value="KGF35795.1"/>
    <property type="molecule type" value="Genomic_DNA"/>
</dbReference>
<keyword evidence="1" id="KW-0812">Transmembrane</keyword>
<gene>
    <name evidence="2" type="ORF">HMPREF2137_03640</name>
</gene>
<accession>A0A095ZM37</accession>
<organism evidence="2 3">
    <name type="scientific">Hoylesella buccalis DNF00853</name>
    <dbReference type="NCBI Taxonomy" id="1401074"/>
    <lineage>
        <taxon>Bacteria</taxon>
        <taxon>Pseudomonadati</taxon>
        <taxon>Bacteroidota</taxon>
        <taxon>Bacteroidia</taxon>
        <taxon>Bacteroidales</taxon>
        <taxon>Prevotellaceae</taxon>
        <taxon>Hoylesella</taxon>
    </lineage>
</organism>
<evidence type="ECO:0000313" key="3">
    <source>
        <dbReference type="Proteomes" id="UP000029556"/>
    </source>
</evidence>
<feature type="transmembrane region" description="Helical" evidence="1">
    <location>
        <begin position="48"/>
        <end position="67"/>
    </location>
</feature>
<keyword evidence="1" id="KW-1133">Transmembrane helix</keyword>